<name>A0A7W9IMA0_9ACTN</name>
<comment type="caution">
    <text evidence="1">The sequence shown here is derived from an EMBL/GenBank/DDBJ whole genome shotgun (WGS) entry which is preliminary data.</text>
</comment>
<proteinExistence type="predicted"/>
<accession>A0A7W9IMA0</accession>
<evidence type="ECO:0000313" key="2">
    <source>
        <dbReference type="Proteomes" id="UP000540685"/>
    </source>
</evidence>
<dbReference type="EMBL" id="JACHMP010000001">
    <property type="protein sequence ID" value="MBB5822728.1"/>
    <property type="molecule type" value="Genomic_DNA"/>
</dbReference>
<protein>
    <submittedName>
        <fullName evidence="1">Uncharacterized protein</fullName>
    </submittedName>
</protein>
<evidence type="ECO:0000313" key="1">
    <source>
        <dbReference type="EMBL" id="MBB5822728.1"/>
    </source>
</evidence>
<gene>
    <name evidence="1" type="ORF">F4562_005790</name>
</gene>
<reference evidence="1 2" key="1">
    <citation type="submission" date="2020-08" db="EMBL/GenBank/DDBJ databases">
        <title>Sequencing the genomes of 1000 actinobacteria strains.</title>
        <authorList>
            <person name="Klenk H.-P."/>
        </authorList>
    </citation>
    <scope>NUCLEOTIDE SEQUENCE [LARGE SCALE GENOMIC DNA]</scope>
    <source>
        <strain evidence="1 2">DSM 46887</strain>
    </source>
</reference>
<sequence length="29" mass="3145">MPSGSGEQRGTIGGRITLNQVNRYALDPR</sequence>
<keyword evidence="2" id="KW-1185">Reference proteome</keyword>
<organism evidence="1 2">
    <name type="scientific">Streptosporangium becharense</name>
    <dbReference type="NCBI Taxonomy" id="1816182"/>
    <lineage>
        <taxon>Bacteria</taxon>
        <taxon>Bacillati</taxon>
        <taxon>Actinomycetota</taxon>
        <taxon>Actinomycetes</taxon>
        <taxon>Streptosporangiales</taxon>
        <taxon>Streptosporangiaceae</taxon>
        <taxon>Streptosporangium</taxon>
    </lineage>
</organism>
<dbReference type="AlphaFoldDB" id="A0A7W9IMA0"/>
<dbReference type="Proteomes" id="UP000540685">
    <property type="component" value="Unassembled WGS sequence"/>
</dbReference>